<dbReference type="HOGENOM" id="CLU_039613_6_1_5"/>
<dbReference type="InterPro" id="IPR005119">
    <property type="entry name" value="LysR_subst-bd"/>
</dbReference>
<dbReference type="SUPFAM" id="SSF53850">
    <property type="entry name" value="Periplasmic binding protein-like II"/>
    <property type="match status" value="1"/>
</dbReference>
<accession>A5G176</accession>
<dbReference type="InterPro" id="IPR000847">
    <property type="entry name" value="LysR_HTH_N"/>
</dbReference>
<dbReference type="PANTHER" id="PTHR30126:SF5">
    <property type="entry name" value="HTH-TYPE TRANSCRIPTIONAL ACTIVATOR CMPR"/>
    <property type="match status" value="1"/>
</dbReference>
<evidence type="ECO:0000256" key="3">
    <source>
        <dbReference type="ARBA" id="ARBA00023125"/>
    </source>
</evidence>
<keyword evidence="4" id="KW-0804">Transcription</keyword>
<evidence type="ECO:0000256" key="4">
    <source>
        <dbReference type="ARBA" id="ARBA00023163"/>
    </source>
</evidence>
<dbReference type="KEGG" id="acr:Acry_2414"/>
<dbReference type="Gene3D" id="3.40.190.10">
    <property type="entry name" value="Periplasmic binding protein-like II"/>
    <property type="match status" value="2"/>
</dbReference>
<proteinExistence type="inferred from homology"/>
<comment type="similarity">
    <text evidence="1">Belongs to the LysR transcriptional regulatory family.</text>
</comment>
<evidence type="ECO:0000256" key="1">
    <source>
        <dbReference type="ARBA" id="ARBA00009437"/>
    </source>
</evidence>
<dbReference type="GO" id="GO:0003700">
    <property type="term" value="F:DNA-binding transcription factor activity"/>
    <property type="evidence" value="ECO:0007669"/>
    <property type="project" value="InterPro"/>
</dbReference>
<sequence length="309" mass="32341">MMNITLRQMRAVAALGRHGSVTRAAGDLHVSPPAVTLQIKAIEDQLGVPLVERSTGGMALTAAGRIVAESAARIEAVLRETEAGIAALSGAERGAVHVGIISTAKYYAPRALAAFAAAHPGIELKLTVGNRDEIIAGLAQHDVDLAIMGRPPTDMKVIADLIGDHPHVVIAPPDHRLAGRRDIPPAELNDEVLLVREAGSGTRRLMEDYAAAAGISPRIGMQIGSNETIKQAVMAGLGIAFLSAHTVDAELRDGRLARLDIRGTPVVRQWYAVHLAERTTMPASATLLGFLRENGAAFMPGTGAAANSG</sequence>
<evidence type="ECO:0000256" key="6">
    <source>
        <dbReference type="ARBA" id="ARBA00043141"/>
    </source>
</evidence>
<dbReference type="GO" id="GO:0000976">
    <property type="term" value="F:transcription cis-regulatory region binding"/>
    <property type="evidence" value="ECO:0007669"/>
    <property type="project" value="TreeGrafter"/>
</dbReference>
<keyword evidence="3" id="KW-0238">DNA-binding</keyword>
<dbReference type="InterPro" id="IPR036388">
    <property type="entry name" value="WH-like_DNA-bd_sf"/>
</dbReference>
<dbReference type="AlphaFoldDB" id="A5G176"/>
<keyword evidence="2" id="KW-0805">Transcription regulation</keyword>
<dbReference type="eggNOG" id="COG0583">
    <property type="taxonomic scope" value="Bacteria"/>
</dbReference>
<evidence type="ECO:0000313" key="8">
    <source>
        <dbReference type="EMBL" id="ABQ31608.1"/>
    </source>
</evidence>
<dbReference type="PRINTS" id="PR00039">
    <property type="entry name" value="HTHLYSR"/>
</dbReference>
<dbReference type="PROSITE" id="PS50931">
    <property type="entry name" value="HTH_LYSR"/>
    <property type="match status" value="1"/>
</dbReference>
<name>A5G176_ACICJ</name>
<dbReference type="InterPro" id="IPR036390">
    <property type="entry name" value="WH_DNA-bd_sf"/>
</dbReference>
<evidence type="ECO:0000256" key="5">
    <source>
        <dbReference type="ARBA" id="ARBA00039279"/>
    </source>
</evidence>
<reference evidence="8 9" key="1">
    <citation type="submission" date="2007-05" db="EMBL/GenBank/DDBJ databases">
        <title>Complete sequence of chromosome of Acidiphilium cryptum JF-5.</title>
        <authorList>
            <consortium name="US DOE Joint Genome Institute"/>
            <person name="Copeland A."/>
            <person name="Lucas S."/>
            <person name="Lapidus A."/>
            <person name="Barry K."/>
            <person name="Detter J.C."/>
            <person name="Glavina del Rio T."/>
            <person name="Hammon N."/>
            <person name="Israni S."/>
            <person name="Dalin E."/>
            <person name="Tice H."/>
            <person name="Pitluck S."/>
            <person name="Sims D."/>
            <person name="Brettin T."/>
            <person name="Bruce D."/>
            <person name="Han C."/>
            <person name="Schmutz J."/>
            <person name="Larimer F."/>
            <person name="Land M."/>
            <person name="Hauser L."/>
            <person name="Kyrpides N."/>
            <person name="Kim E."/>
            <person name="Magnuson T."/>
            <person name="Richardson P."/>
        </authorList>
    </citation>
    <scope>NUCLEOTIDE SEQUENCE [LARGE SCALE GENOMIC DNA]</scope>
    <source>
        <strain evidence="8 9">JF-5</strain>
    </source>
</reference>
<dbReference type="Pfam" id="PF00126">
    <property type="entry name" value="HTH_1"/>
    <property type="match status" value="1"/>
</dbReference>
<evidence type="ECO:0000256" key="2">
    <source>
        <dbReference type="ARBA" id="ARBA00023015"/>
    </source>
</evidence>
<keyword evidence="9" id="KW-1185">Reference proteome</keyword>
<organism evidence="8 9">
    <name type="scientific">Acidiphilium cryptum (strain JF-5)</name>
    <dbReference type="NCBI Taxonomy" id="349163"/>
    <lineage>
        <taxon>Bacteria</taxon>
        <taxon>Pseudomonadati</taxon>
        <taxon>Pseudomonadota</taxon>
        <taxon>Alphaproteobacteria</taxon>
        <taxon>Acetobacterales</taxon>
        <taxon>Acidocellaceae</taxon>
        <taxon>Acidiphilium</taxon>
    </lineage>
</organism>
<evidence type="ECO:0000313" key="9">
    <source>
        <dbReference type="Proteomes" id="UP000000245"/>
    </source>
</evidence>
<gene>
    <name evidence="8" type="ordered locus">Acry_2414</name>
</gene>
<dbReference type="STRING" id="349163.Acry_2414"/>
<evidence type="ECO:0000259" key="7">
    <source>
        <dbReference type="PROSITE" id="PS50931"/>
    </source>
</evidence>
<dbReference type="SUPFAM" id="SSF46785">
    <property type="entry name" value="Winged helix' DNA-binding domain"/>
    <property type="match status" value="1"/>
</dbReference>
<dbReference type="PANTHER" id="PTHR30126">
    <property type="entry name" value="HTH-TYPE TRANSCRIPTIONAL REGULATOR"/>
    <property type="match status" value="1"/>
</dbReference>
<dbReference type="Proteomes" id="UP000000245">
    <property type="component" value="Chromosome"/>
</dbReference>
<dbReference type="Pfam" id="PF03466">
    <property type="entry name" value="LysR_substrate"/>
    <property type="match status" value="1"/>
</dbReference>
<dbReference type="Gene3D" id="1.10.10.10">
    <property type="entry name" value="Winged helix-like DNA-binding domain superfamily/Winged helix DNA-binding domain"/>
    <property type="match status" value="1"/>
</dbReference>
<protein>
    <recommendedName>
        <fullName evidence="5">HTH-type transcriptional regulator CbbR</fullName>
    </recommendedName>
    <alternativeName>
        <fullName evidence="6">RuBisCO operon transcriptional regulator</fullName>
    </alternativeName>
</protein>
<dbReference type="EMBL" id="CP000697">
    <property type="protein sequence ID" value="ABQ31608.1"/>
    <property type="molecule type" value="Genomic_DNA"/>
</dbReference>
<feature type="domain" description="HTH lysR-type" evidence="7">
    <location>
        <begin position="4"/>
        <end position="61"/>
    </location>
</feature>